<dbReference type="GO" id="GO:0008139">
    <property type="term" value="F:nuclear localization sequence binding"/>
    <property type="evidence" value="ECO:0007669"/>
    <property type="project" value="TreeGrafter"/>
</dbReference>
<feature type="compositionally biased region" description="Polar residues" evidence="4">
    <location>
        <begin position="436"/>
        <end position="447"/>
    </location>
</feature>
<feature type="compositionally biased region" description="Low complexity" evidence="4">
    <location>
        <begin position="455"/>
        <end position="475"/>
    </location>
</feature>
<reference evidence="6" key="1">
    <citation type="submission" date="2013-04" db="EMBL/GenBank/DDBJ databases">
        <authorList>
            <person name="Qu J."/>
            <person name="Murali S.C."/>
            <person name="Bandaranaike D."/>
            <person name="Bellair M."/>
            <person name="Blankenburg K."/>
            <person name="Chao H."/>
            <person name="Dinh H."/>
            <person name="Doddapaneni H."/>
            <person name="Downs B."/>
            <person name="Dugan-Rocha S."/>
            <person name="Elkadiri S."/>
            <person name="Gnanaolivu R.D."/>
            <person name="Hernandez B."/>
            <person name="Javaid M."/>
            <person name="Jayaseelan J.C."/>
            <person name="Lee S."/>
            <person name="Li M."/>
            <person name="Ming W."/>
            <person name="Munidasa M."/>
            <person name="Muniz J."/>
            <person name="Nguyen L."/>
            <person name="Ongeri F."/>
            <person name="Osuji N."/>
            <person name="Pu L.-L."/>
            <person name="Puazo M."/>
            <person name="Qu C."/>
            <person name="Quiroz J."/>
            <person name="Raj R."/>
            <person name="Weissenberger G."/>
            <person name="Xin Y."/>
            <person name="Zou X."/>
            <person name="Han Y."/>
            <person name="Richards S."/>
            <person name="Worley K."/>
            <person name="Muzny D."/>
            <person name="Gibbs R."/>
        </authorList>
    </citation>
    <scope>NUCLEOTIDE SEQUENCE</scope>
    <source>
        <strain evidence="6">Sampled in the wild</strain>
    </source>
</reference>
<proteinExistence type="predicted"/>
<evidence type="ECO:0000256" key="4">
    <source>
        <dbReference type="SAM" id="MobiDB-lite"/>
    </source>
</evidence>
<feature type="domain" description="Nucleoporin Nup159/Nup146 N-terminal" evidence="5">
    <location>
        <begin position="6"/>
        <end position="263"/>
    </location>
</feature>
<dbReference type="InterPro" id="IPR039462">
    <property type="entry name" value="Nup159/Nup146_N"/>
</dbReference>
<dbReference type="Proteomes" id="UP000792457">
    <property type="component" value="Unassembled WGS sequence"/>
</dbReference>
<protein>
    <recommendedName>
        <fullName evidence="5">Nucleoporin Nup159/Nup146 N-terminal domain-containing protein</fullName>
    </recommendedName>
</protein>
<keyword evidence="2" id="KW-0813">Transport</keyword>
<dbReference type="SUPFAM" id="SSF117289">
    <property type="entry name" value="Nucleoporin domain"/>
    <property type="match status" value="1"/>
</dbReference>
<reference evidence="6" key="2">
    <citation type="submission" date="2017-10" db="EMBL/GenBank/DDBJ databases">
        <title>Ladona fulva Genome sequencing and assembly.</title>
        <authorList>
            <person name="Murali S."/>
            <person name="Richards S."/>
            <person name="Bandaranaike D."/>
            <person name="Bellair M."/>
            <person name="Blankenburg K."/>
            <person name="Chao H."/>
            <person name="Dinh H."/>
            <person name="Doddapaneni H."/>
            <person name="Dugan-Rocha S."/>
            <person name="Elkadiri S."/>
            <person name="Gnanaolivu R."/>
            <person name="Hernandez B."/>
            <person name="Skinner E."/>
            <person name="Javaid M."/>
            <person name="Lee S."/>
            <person name="Li M."/>
            <person name="Ming W."/>
            <person name="Munidasa M."/>
            <person name="Muniz J."/>
            <person name="Nguyen L."/>
            <person name="Hughes D."/>
            <person name="Osuji N."/>
            <person name="Pu L.-L."/>
            <person name="Puazo M."/>
            <person name="Qu C."/>
            <person name="Quiroz J."/>
            <person name="Raj R."/>
            <person name="Weissenberger G."/>
            <person name="Xin Y."/>
            <person name="Zou X."/>
            <person name="Han Y."/>
            <person name="Worley K."/>
            <person name="Muzny D."/>
            <person name="Gibbs R."/>
        </authorList>
    </citation>
    <scope>NUCLEOTIDE SEQUENCE</scope>
    <source>
        <strain evidence="6">Sampled in the wild</strain>
    </source>
</reference>
<feature type="region of interest" description="Disordered" evidence="4">
    <location>
        <begin position="436"/>
        <end position="502"/>
    </location>
</feature>
<dbReference type="Gene3D" id="2.130.10.10">
    <property type="entry name" value="YVTN repeat-like/Quinoprotein amine dehydrogenase"/>
    <property type="match status" value="1"/>
</dbReference>
<dbReference type="PANTHER" id="PTHR23193:SF46">
    <property type="entry name" value="NUCLEAR PORE COMPLEX PROTEIN NUP214"/>
    <property type="match status" value="1"/>
</dbReference>
<evidence type="ECO:0000259" key="5">
    <source>
        <dbReference type="Pfam" id="PF16755"/>
    </source>
</evidence>
<dbReference type="GO" id="GO:0005643">
    <property type="term" value="C:nuclear pore"/>
    <property type="evidence" value="ECO:0007669"/>
    <property type="project" value="TreeGrafter"/>
</dbReference>
<gene>
    <name evidence="6" type="ORF">J437_LFUL003551</name>
</gene>
<dbReference type="AlphaFoldDB" id="A0A8K0NUZ4"/>
<evidence type="ECO:0000313" key="7">
    <source>
        <dbReference type="Proteomes" id="UP000792457"/>
    </source>
</evidence>
<evidence type="ECO:0000256" key="3">
    <source>
        <dbReference type="ARBA" id="ARBA00023242"/>
    </source>
</evidence>
<evidence type="ECO:0000313" key="6">
    <source>
        <dbReference type="EMBL" id="KAG8222906.1"/>
    </source>
</evidence>
<dbReference type="Pfam" id="PF16755">
    <property type="entry name" value="Beta-prop_NUP159_NUP214"/>
    <property type="match status" value="1"/>
</dbReference>
<accession>A0A8K0NUZ4</accession>
<dbReference type="GO" id="GO:0006606">
    <property type="term" value="P:protein import into nucleus"/>
    <property type="evidence" value="ECO:0007669"/>
    <property type="project" value="TreeGrafter"/>
</dbReference>
<keyword evidence="7" id="KW-1185">Reference proteome</keyword>
<evidence type="ECO:0000256" key="2">
    <source>
        <dbReference type="ARBA" id="ARBA00022448"/>
    </source>
</evidence>
<dbReference type="GO" id="GO:0006405">
    <property type="term" value="P:RNA export from nucleus"/>
    <property type="evidence" value="ECO:0007669"/>
    <property type="project" value="TreeGrafter"/>
</dbReference>
<dbReference type="EMBL" id="KZ308146">
    <property type="protein sequence ID" value="KAG8222906.1"/>
    <property type="molecule type" value="Genomic_DNA"/>
</dbReference>
<comment type="caution">
    <text evidence="6">The sequence shown here is derived from an EMBL/GenBank/DDBJ whole genome shotgun (WGS) entry which is preliminary data.</text>
</comment>
<dbReference type="OrthoDB" id="248320at2759"/>
<dbReference type="PANTHER" id="PTHR23193">
    <property type="entry name" value="NUCLEAR PORE COMPLEX PROTEIN NUP"/>
    <property type="match status" value="1"/>
</dbReference>
<dbReference type="InterPro" id="IPR026054">
    <property type="entry name" value="Nucleoporin"/>
</dbReference>
<sequence>MRLSSSPGVQVRDLVWNPGLPQLICFCLSNGSVSVYELRGTAQTFQIFSLPETTCALCVSWSPKGKQLVIGAANGSLIQYKPDLKQVKAIPGPPPSPGNESAGIVSPISILWLSSFQFAVVYGNLADNGGNSRPGLYIVNTPKGGSVAYINYDDICYSCGDQRPIQYFLTHQQRWNVLLMSSANSTEVGVLAADGSSGEPLNWEQWALEDASRAELPLSPSREEMYSIGMAIDTSPTAPIPWGENQSIPPAPLLLILSHHGLLCAFNILNFRPGAPHDLCSPPELIPAIREVLVNSGPPSSLPSQPAAATQNAPSFGALPSVGSEVPGFSVASKPSLSFAPSMQTPSSLFSSSPGNQTFSSLGVASGSPSVIGGLSQKAASDKGWLSEQGGSTFSGFGSIGSGVMQPKDGLSAAPAAASFLYGQPSVTATYPGTTASGYSSQSQPAPNFSFGGHPQALSATPTQTAQPAAQPLQSYPTYGSGSPLISKAPSADKPGEAQLGL</sequence>
<name>A0A8K0NUZ4_LADFU</name>
<feature type="non-terminal residue" evidence="6">
    <location>
        <position position="502"/>
    </location>
</feature>
<dbReference type="InterPro" id="IPR015943">
    <property type="entry name" value="WD40/YVTN_repeat-like_dom_sf"/>
</dbReference>
<dbReference type="GO" id="GO:0017056">
    <property type="term" value="F:structural constituent of nuclear pore"/>
    <property type="evidence" value="ECO:0007669"/>
    <property type="project" value="TreeGrafter"/>
</dbReference>
<keyword evidence="3" id="KW-0539">Nucleus</keyword>
<comment type="subcellular location">
    <subcellularLocation>
        <location evidence="1">Nucleus</location>
    </subcellularLocation>
</comment>
<evidence type="ECO:0000256" key="1">
    <source>
        <dbReference type="ARBA" id="ARBA00004123"/>
    </source>
</evidence>
<organism evidence="6 7">
    <name type="scientific">Ladona fulva</name>
    <name type="common">Scarce chaser dragonfly</name>
    <name type="synonym">Libellula fulva</name>
    <dbReference type="NCBI Taxonomy" id="123851"/>
    <lineage>
        <taxon>Eukaryota</taxon>
        <taxon>Metazoa</taxon>
        <taxon>Ecdysozoa</taxon>
        <taxon>Arthropoda</taxon>
        <taxon>Hexapoda</taxon>
        <taxon>Insecta</taxon>
        <taxon>Pterygota</taxon>
        <taxon>Palaeoptera</taxon>
        <taxon>Odonata</taxon>
        <taxon>Epiprocta</taxon>
        <taxon>Anisoptera</taxon>
        <taxon>Libelluloidea</taxon>
        <taxon>Libellulidae</taxon>
        <taxon>Ladona</taxon>
    </lineage>
</organism>